<dbReference type="EMBL" id="CP081869">
    <property type="protein sequence ID" value="QZO00398.1"/>
    <property type="molecule type" value="Genomic_DNA"/>
</dbReference>
<name>A0A9E6R8Y5_9HYPH</name>
<accession>A0A9E6R8Y5</accession>
<evidence type="ECO:0000313" key="1">
    <source>
        <dbReference type="EMBL" id="QZO00398.1"/>
    </source>
</evidence>
<dbReference type="KEGG" id="cmet:K6K41_01110"/>
<dbReference type="RefSeq" id="WP_261403595.1">
    <property type="nucleotide sequence ID" value="NZ_CP081869.1"/>
</dbReference>
<organism evidence="1 2">
    <name type="scientific">Chenggangzhangella methanolivorans</name>
    <dbReference type="NCBI Taxonomy" id="1437009"/>
    <lineage>
        <taxon>Bacteria</taxon>
        <taxon>Pseudomonadati</taxon>
        <taxon>Pseudomonadota</taxon>
        <taxon>Alphaproteobacteria</taxon>
        <taxon>Hyphomicrobiales</taxon>
        <taxon>Methylopilaceae</taxon>
        <taxon>Chenggangzhangella</taxon>
    </lineage>
</organism>
<protein>
    <submittedName>
        <fullName evidence="1">Uncharacterized protein</fullName>
    </submittedName>
</protein>
<reference evidence="1" key="1">
    <citation type="submission" date="2021-08" db="EMBL/GenBank/DDBJ databases">
        <authorList>
            <person name="Zhang H."/>
            <person name="Xu M."/>
            <person name="Yu Z."/>
            <person name="Yang L."/>
            <person name="Cai Y."/>
        </authorList>
    </citation>
    <scope>NUCLEOTIDE SEQUENCE</scope>
    <source>
        <strain evidence="1">CHL1</strain>
    </source>
</reference>
<dbReference type="Proteomes" id="UP000825701">
    <property type="component" value="Chromosome"/>
</dbReference>
<dbReference type="AlphaFoldDB" id="A0A9E6R8Y5"/>
<evidence type="ECO:0000313" key="2">
    <source>
        <dbReference type="Proteomes" id="UP000825701"/>
    </source>
</evidence>
<gene>
    <name evidence="1" type="ORF">K6K41_01110</name>
</gene>
<sequence>MDRDEIASSQFYQDFLAGHGIGAFAGVGFRAGGDLWCLSVSAGCATARSSRASWTRS</sequence>
<keyword evidence="2" id="KW-1185">Reference proteome</keyword>
<proteinExistence type="predicted"/>